<dbReference type="EMBL" id="AP013059">
    <property type="protein sequence ID" value="BAN24932.1"/>
    <property type="molecule type" value="Genomic_DNA"/>
</dbReference>
<organism evidence="2 3">
    <name type="scientific">Caballeronia insecticola</name>
    <dbReference type="NCBI Taxonomy" id="758793"/>
    <lineage>
        <taxon>Bacteria</taxon>
        <taxon>Pseudomonadati</taxon>
        <taxon>Pseudomonadota</taxon>
        <taxon>Betaproteobacteria</taxon>
        <taxon>Burkholderiales</taxon>
        <taxon>Burkholderiaceae</taxon>
        <taxon>Caballeronia</taxon>
    </lineage>
</organism>
<dbReference type="HOGENOM" id="CLU_3115451_0_0_4"/>
<evidence type="ECO:0000313" key="2">
    <source>
        <dbReference type="EMBL" id="BAN24932.1"/>
    </source>
</evidence>
<feature type="region of interest" description="Disordered" evidence="1">
    <location>
        <begin position="1"/>
        <end position="50"/>
    </location>
</feature>
<dbReference type="STRING" id="758793.BRPE64_BCDS02710"/>
<reference evidence="2 3" key="1">
    <citation type="journal article" date="2013" name="Genome Announc.">
        <title>Complete Genome Sequence of Burkholderia sp. Strain RPE64, Bacterial Symbiont of the Bean Bug Riptortus pedestris.</title>
        <authorList>
            <person name="Shibata T.F."/>
            <person name="Maeda T."/>
            <person name="Nikoh N."/>
            <person name="Yamaguchi K."/>
            <person name="Oshima K."/>
            <person name="Hattori M."/>
            <person name="Nishiyama T."/>
            <person name="Hasebe M."/>
            <person name="Fukatsu T."/>
            <person name="Kikuchi Y."/>
            <person name="Shigenobu S."/>
        </authorList>
    </citation>
    <scope>NUCLEOTIDE SEQUENCE [LARGE SCALE GENOMIC DNA]</scope>
</reference>
<dbReference type="AlphaFoldDB" id="R4X1D7"/>
<name>R4X1D7_9BURK</name>
<dbReference type="Proteomes" id="UP000013966">
    <property type="component" value="Chromosome 2"/>
</dbReference>
<accession>R4X1D7</accession>
<evidence type="ECO:0000313" key="3">
    <source>
        <dbReference type="Proteomes" id="UP000013966"/>
    </source>
</evidence>
<dbReference type="PATRIC" id="fig|758793.3.peg.3178"/>
<protein>
    <submittedName>
        <fullName evidence="2">Uncharacterized protein</fullName>
    </submittedName>
</protein>
<sequence length="50" mass="5529">MIGALRWRGARHRSDTLSGRRLADVSPADGPSEHESRQSPGSSRCPKRSR</sequence>
<evidence type="ECO:0000256" key="1">
    <source>
        <dbReference type="SAM" id="MobiDB-lite"/>
    </source>
</evidence>
<dbReference type="KEGG" id="buo:BRPE64_BCDS02710"/>
<reference evidence="2 3" key="2">
    <citation type="journal article" date="2018" name="Int. J. Syst. Evol. Microbiol.">
        <title>Burkholderia insecticola sp. nov., a gut symbiotic bacterium of the bean bug Riptortus pedestris.</title>
        <authorList>
            <person name="Takeshita K."/>
            <person name="Tamaki H."/>
            <person name="Ohbayashi T."/>
            <person name="Meng X.-Y."/>
            <person name="Sone T."/>
            <person name="Mitani Y."/>
            <person name="Peeters C."/>
            <person name="Kikuchi Y."/>
            <person name="Vandamme P."/>
        </authorList>
    </citation>
    <scope>NUCLEOTIDE SEQUENCE [LARGE SCALE GENOMIC DNA]</scope>
    <source>
        <strain evidence="2">RPE64</strain>
    </source>
</reference>
<gene>
    <name evidence="2" type="ORF">BRPE64_BCDS02710</name>
</gene>
<keyword evidence="3" id="KW-1185">Reference proteome</keyword>
<proteinExistence type="predicted"/>